<feature type="region of interest" description="Disordered" evidence="1">
    <location>
        <begin position="1"/>
        <end position="77"/>
    </location>
</feature>
<name>A0A6J4MUB6_9BACT</name>
<dbReference type="EMBL" id="CADCTW010000228">
    <property type="protein sequence ID" value="CAA9367516.1"/>
    <property type="molecule type" value="Genomic_DNA"/>
</dbReference>
<accession>A0A6J4MUB6</accession>
<dbReference type="AlphaFoldDB" id="A0A6J4MUB6"/>
<organism evidence="2">
    <name type="scientific">uncultured Gemmatimonadota bacterium</name>
    <dbReference type="NCBI Taxonomy" id="203437"/>
    <lineage>
        <taxon>Bacteria</taxon>
        <taxon>Pseudomonadati</taxon>
        <taxon>Gemmatimonadota</taxon>
        <taxon>environmental samples</taxon>
    </lineage>
</organism>
<protein>
    <submittedName>
        <fullName evidence="2">Uncharacterized protein</fullName>
    </submittedName>
</protein>
<feature type="non-terminal residue" evidence="2">
    <location>
        <position position="1"/>
    </location>
</feature>
<sequence length="77" mass="9145">ERPPRPHRDRPRGMPREADHPRAALPRRDDPGAAERGDDLRRDPRGLPRPRAQRHTRRTRVRRAPQPRQADRSTRRV</sequence>
<proteinExistence type="predicted"/>
<evidence type="ECO:0000256" key="1">
    <source>
        <dbReference type="SAM" id="MobiDB-lite"/>
    </source>
</evidence>
<evidence type="ECO:0000313" key="2">
    <source>
        <dbReference type="EMBL" id="CAA9367516.1"/>
    </source>
</evidence>
<gene>
    <name evidence="2" type="ORF">AVDCRST_MAG68-5006</name>
</gene>
<reference evidence="2" key="1">
    <citation type="submission" date="2020-02" db="EMBL/GenBank/DDBJ databases">
        <authorList>
            <person name="Meier V. D."/>
        </authorList>
    </citation>
    <scope>NUCLEOTIDE SEQUENCE</scope>
    <source>
        <strain evidence="2">AVDCRST_MAG68</strain>
    </source>
</reference>
<feature type="non-terminal residue" evidence="2">
    <location>
        <position position="77"/>
    </location>
</feature>
<feature type="compositionally biased region" description="Basic and acidic residues" evidence="1">
    <location>
        <begin position="1"/>
        <end position="46"/>
    </location>
</feature>
<feature type="compositionally biased region" description="Basic residues" evidence="1">
    <location>
        <begin position="51"/>
        <end position="65"/>
    </location>
</feature>